<dbReference type="RefSeq" id="WP_079410812.1">
    <property type="nucleotide sequence ID" value="NZ_MZGW01000001.1"/>
</dbReference>
<dbReference type="InterPro" id="IPR014721">
    <property type="entry name" value="Ribsml_uS5_D2-typ_fold_subgr"/>
</dbReference>
<dbReference type="SMART" id="SM00853">
    <property type="entry name" value="MutL_C"/>
    <property type="match status" value="1"/>
</dbReference>
<dbReference type="InterPro" id="IPR042121">
    <property type="entry name" value="MutL_C_regsub"/>
</dbReference>
<dbReference type="InterPro" id="IPR014762">
    <property type="entry name" value="DNA_mismatch_repair_CS"/>
</dbReference>
<protein>
    <recommendedName>
        <fullName evidence="4">DNA mismatch repair protein MutL</fullName>
    </recommendedName>
</protein>
<dbReference type="Gene3D" id="3.30.1370.100">
    <property type="entry name" value="MutL, C-terminal domain, regulatory subdomain"/>
    <property type="match status" value="1"/>
</dbReference>
<comment type="similarity">
    <text evidence="1 4">Belongs to the DNA mismatch repair MutL/HexB family.</text>
</comment>
<dbReference type="Pfam" id="PF01119">
    <property type="entry name" value="DNA_mis_repair"/>
    <property type="match status" value="1"/>
</dbReference>
<feature type="domain" description="MutL C-terminal dimerisation" evidence="5">
    <location>
        <begin position="426"/>
        <end position="566"/>
    </location>
</feature>
<dbReference type="InterPro" id="IPR014790">
    <property type="entry name" value="MutL_C"/>
</dbReference>
<comment type="caution">
    <text evidence="7">The sequence shown here is derived from an EMBL/GenBank/DDBJ whole genome shotgun (WGS) entry which is preliminary data.</text>
</comment>
<dbReference type="Gene3D" id="3.30.565.10">
    <property type="entry name" value="Histidine kinase-like ATPase, C-terminal domain"/>
    <property type="match status" value="1"/>
</dbReference>
<organism evidence="7 8">
    <name type="scientific">Alkalithermobacter paradoxus</name>
    <dbReference type="NCBI Taxonomy" id="29349"/>
    <lineage>
        <taxon>Bacteria</taxon>
        <taxon>Bacillati</taxon>
        <taxon>Bacillota</taxon>
        <taxon>Clostridia</taxon>
        <taxon>Peptostreptococcales</taxon>
        <taxon>Tepidibacteraceae</taxon>
        <taxon>Alkalithermobacter</taxon>
    </lineage>
</organism>
<dbReference type="GO" id="GO:0140664">
    <property type="term" value="F:ATP-dependent DNA damage sensor activity"/>
    <property type="evidence" value="ECO:0007669"/>
    <property type="project" value="InterPro"/>
</dbReference>
<dbReference type="NCBIfam" id="TIGR00585">
    <property type="entry name" value="mutl"/>
    <property type="match status" value="1"/>
</dbReference>
<dbReference type="EMBL" id="MZGW01000001">
    <property type="protein sequence ID" value="OPJ57170.1"/>
    <property type="molecule type" value="Genomic_DNA"/>
</dbReference>
<keyword evidence="8" id="KW-1185">Reference proteome</keyword>
<dbReference type="GO" id="GO:0005524">
    <property type="term" value="F:ATP binding"/>
    <property type="evidence" value="ECO:0007669"/>
    <property type="project" value="InterPro"/>
</dbReference>
<dbReference type="Pfam" id="PF13589">
    <property type="entry name" value="HATPase_c_3"/>
    <property type="match status" value="1"/>
</dbReference>
<evidence type="ECO:0000313" key="8">
    <source>
        <dbReference type="Proteomes" id="UP000190140"/>
    </source>
</evidence>
<feature type="domain" description="DNA mismatch repair protein S5" evidence="6">
    <location>
        <begin position="210"/>
        <end position="328"/>
    </location>
</feature>
<dbReference type="CDD" id="cd00782">
    <property type="entry name" value="MutL_Trans"/>
    <property type="match status" value="1"/>
</dbReference>
<dbReference type="InterPro" id="IPR042120">
    <property type="entry name" value="MutL_C_dimsub"/>
</dbReference>
<dbReference type="InterPro" id="IPR036890">
    <property type="entry name" value="HATPase_C_sf"/>
</dbReference>
<dbReference type="OrthoDB" id="9763467at2"/>
<evidence type="ECO:0000256" key="1">
    <source>
        <dbReference type="ARBA" id="ARBA00006082"/>
    </source>
</evidence>
<evidence type="ECO:0000313" key="7">
    <source>
        <dbReference type="EMBL" id="OPJ57170.1"/>
    </source>
</evidence>
<dbReference type="SUPFAM" id="SSF118116">
    <property type="entry name" value="DNA mismatch repair protein MutL"/>
    <property type="match status" value="1"/>
</dbReference>
<dbReference type="PROSITE" id="PS00058">
    <property type="entry name" value="DNA_MISMATCH_REPAIR_1"/>
    <property type="match status" value="1"/>
</dbReference>
<dbReference type="GO" id="GO:0032300">
    <property type="term" value="C:mismatch repair complex"/>
    <property type="evidence" value="ECO:0007669"/>
    <property type="project" value="InterPro"/>
</dbReference>
<dbReference type="InterPro" id="IPR037198">
    <property type="entry name" value="MutL_C_sf"/>
</dbReference>
<dbReference type="PANTHER" id="PTHR10073">
    <property type="entry name" value="DNA MISMATCH REPAIR PROTEIN MLH, PMS, MUTL"/>
    <property type="match status" value="1"/>
</dbReference>
<dbReference type="AlphaFoldDB" id="A0A1V4IBB6"/>
<gene>
    <name evidence="4 7" type="primary">mutL</name>
    <name evidence="7" type="ORF">CLOTH_04530</name>
</gene>
<keyword evidence="3 4" id="KW-0234">DNA repair</keyword>
<dbReference type="SUPFAM" id="SSF54211">
    <property type="entry name" value="Ribosomal protein S5 domain 2-like"/>
    <property type="match status" value="1"/>
</dbReference>
<dbReference type="SMART" id="SM01340">
    <property type="entry name" value="DNA_mis_repair"/>
    <property type="match status" value="1"/>
</dbReference>
<dbReference type="CDD" id="cd16926">
    <property type="entry name" value="HATPase_MutL-MLH-PMS-like"/>
    <property type="match status" value="1"/>
</dbReference>
<dbReference type="STRING" id="29349.CLOTH_04530"/>
<dbReference type="GO" id="GO:0016887">
    <property type="term" value="F:ATP hydrolysis activity"/>
    <property type="evidence" value="ECO:0007669"/>
    <property type="project" value="InterPro"/>
</dbReference>
<dbReference type="Gene3D" id="3.30.230.10">
    <property type="match status" value="1"/>
</dbReference>
<dbReference type="FunFam" id="3.30.565.10:FF:000003">
    <property type="entry name" value="DNA mismatch repair endonuclease MutL"/>
    <property type="match status" value="1"/>
</dbReference>
<proteinExistence type="inferred from homology"/>
<evidence type="ECO:0000256" key="2">
    <source>
        <dbReference type="ARBA" id="ARBA00022763"/>
    </source>
</evidence>
<dbReference type="InterPro" id="IPR002099">
    <property type="entry name" value="MutL/Mlh/PMS"/>
</dbReference>
<dbReference type="GO" id="GO:0030983">
    <property type="term" value="F:mismatched DNA binding"/>
    <property type="evidence" value="ECO:0007669"/>
    <property type="project" value="InterPro"/>
</dbReference>
<dbReference type="Pfam" id="PF08676">
    <property type="entry name" value="MutL_C"/>
    <property type="match status" value="1"/>
</dbReference>
<dbReference type="Proteomes" id="UP000190140">
    <property type="component" value="Unassembled WGS sequence"/>
</dbReference>
<evidence type="ECO:0000259" key="5">
    <source>
        <dbReference type="SMART" id="SM00853"/>
    </source>
</evidence>
<sequence>MNTTINLLDEYTINKIAAGEVVERPSSVVKELIENSIDAHSSKITVEIEDGGKKLIRITDNGTGIKPDEVEKAFLRHATSKILNVEDLYNLNSLGFRGEALASIASVSEVELITRTKENDFGIKICLSGGKIIKKESIGTSIGTTIIIRNLFFNTPARKKFLKSSNAETLSITDTVNKLSIGNPSIQFKYINNNKVMLTSPGDGNLKSAIRSIYGKQVFDNLIQVSSDMGFIKIDGFIGNTSIYRGNRSMQHVYVNGRYVKSTILLNSINDGYKSILPINKYGICFLNLYLNPDVIDVNIHPTKLEIKFENELQIYNVIKNTINDTLLGQTLIPKYEKTLTASYKENYIKVNDIINTSCTHLEKGVKPLTIVCEEQIMVSEDFAKNCEDKNTFSVDSSNIYASNKNTFIDAPIVNEDKIILPDISIVGTIFNTYIIGQHKDSIFLIDQHAAHERVLYETYLAELTNKSLTTQILIDPIILDFCIKDIIKIKDIFSIFEEFGFEIELFGNNSIIIRGVPYLFEAPESEKFILEILDNIDYVTNNYELKKDKIASMACKSAIKAKDKIHQIEIDVLIRKLSQCENPYTCPHGRPILVEMTKYEIEKMFKRII</sequence>
<evidence type="ECO:0000259" key="6">
    <source>
        <dbReference type="SMART" id="SM01340"/>
    </source>
</evidence>
<dbReference type="InterPro" id="IPR038973">
    <property type="entry name" value="MutL/Mlh/Pms-like"/>
</dbReference>
<reference evidence="7 8" key="1">
    <citation type="submission" date="2017-03" db="EMBL/GenBank/DDBJ databases">
        <title>Genome sequence of Clostridium thermoalcaliphilum DSM 7309.</title>
        <authorList>
            <person name="Poehlein A."/>
            <person name="Daniel R."/>
        </authorList>
    </citation>
    <scope>NUCLEOTIDE SEQUENCE [LARGE SCALE GENOMIC DNA]</scope>
    <source>
        <strain evidence="7 8">DSM 7309</strain>
    </source>
</reference>
<dbReference type="PANTHER" id="PTHR10073:SF12">
    <property type="entry name" value="DNA MISMATCH REPAIR PROTEIN MLH1"/>
    <property type="match status" value="1"/>
</dbReference>
<dbReference type="InterPro" id="IPR020667">
    <property type="entry name" value="DNA_mismatch_repair_MutL"/>
</dbReference>
<dbReference type="InterPro" id="IPR020568">
    <property type="entry name" value="Ribosomal_Su5_D2-typ_SF"/>
</dbReference>
<comment type="function">
    <text evidence="4">This protein is involved in the repair of mismatches in DNA. It is required for dam-dependent methyl-directed DNA mismatch repair. May act as a 'molecular matchmaker', a protein that promotes the formation of a stable complex between two or more DNA-binding proteins in an ATP-dependent manner without itself being part of a final effector complex.</text>
</comment>
<dbReference type="InterPro" id="IPR013507">
    <property type="entry name" value="DNA_mismatch_S5_2-like"/>
</dbReference>
<name>A0A1V4IBB6_9FIRM</name>
<evidence type="ECO:0000256" key="4">
    <source>
        <dbReference type="HAMAP-Rule" id="MF_00149"/>
    </source>
</evidence>
<dbReference type="SUPFAM" id="SSF55874">
    <property type="entry name" value="ATPase domain of HSP90 chaperone/DNA topoisomerase II/histidine kinase"/>
    <property type="match status" value="1"/>
</dbReference>
<evidence type="ECO:0000256" key="3">
    <source>
        <dbReference type="ARBA" id="ARBA00023204"/>
    </source>
</evidence>
<keyword evidence="2 4" id="KW-0227">DNA damage</keyword>
<dbReference type="HAMAP" id="MF_00149">
    <property type="entry name" value="DNA_mis_repair"/>
    <property type="match status" value="1"/>
</dbReference>
<accession>A0A1V4IBB6</accession>
<dbReference type="GO" id="GO:0006298">
    <property type="term" value="P:mismatch repair"/>
    <property type="evidence" value="ECO:0007669"/>
    <property type="project" value="UniProtKB-UniRule"/>
</dbReference>
<dbReference type="Gene3D" id="3.30.1540.20">
    <property type="entry name" value="MutL, C-terminal domain, dimerisation subdomain"/>
    <property type="match status" value="1"/>
</dbReference>